<dbReference type="InterPro" id="IPR003352">
    <property type="entry name" value="PTS_EIIC"/>
</dbReference>
<gene>
    <name evidence="11" type="ORF">LB941_11555</name>
</gene>
<feature type="transmembrane region" description="Helical" evidence="9">
    <location>
        <begin position="236"/>
        <end position="254"/>
    </location>
</feature>
<evidence type="ECO:0000256" key="4">
    <source>
        <dbReference type="ARBA" id="ARBA00022597"/>
    </source>
</evidence>
<feature type="transmembrane region" description="Helical" evidence="9">
    <location>
        <begin position="116"/>
        <end position="133"/>
    </location>
</feature>
<evidence type="ECO:0000259" key="10">
    <source>
        <dbReference type="PROSITE" id="PS51105"/>
    </source>
</evidence>
<keyword evidence="3 8" id="KW-1003">Cell membrane</keyword>
<dbReference type="PANTHER" id="PTHR33989">
    <property type="match status" value="1"/>
</dbReference>
<evidence type="ECO:0000256" key="1">
    <source>
        <dbReference type="ARBA" id="ARBA00004651"/>
    </source>
</evidence>
<proteinExistence type="predicted"/>
<evidence type="ECO:0000256" key="5">
    <source>
        <dbReference type="ARBA" id="ARBA00022692"/>
    </source>
</evidence>
<feature type="transmembrane region" description="Helical" evidence="9">
    <location>
        <begin position="91"/>
        <end position="109"/>
    </location>
</feature>
<dbReference type="GO" id="GO:0005886">
    <property type="term" value="C:plasma membrane"/>
    <property type="evidence" value="ECO:0007669"/>
    <property type="project" value="UniProtKB-SubCell"/>
</dbReference>
<feature type="domain" description="PTS EIIC type-3" evidence="10">
    <location>
        <begin position="12"/>
        <end position="419"/>
    </location>
</feature>
<keyword evidence="7 8" id="KW-0472">Membrane</keyword>
<feature type="transmembrane region" description="Helical" evidence="9">
    <location>
        <begin position="35"/>
        <end position="54"/>
    </location>
</feature>
<evidence type="ECO:0000256" key="9">
    <source>
        <dbReference type="SAM" id="Phobius"/>
    </source>
</evidence>
<comment type="caution">
    <text evidence="11">The sequence shown here is derived from an EMBL/GenBank/DDBJ whole genome shotgun (WGS) entry which is preliminary data.</text>
</comment>
<feature type="transmembrane region" description="Helical" evidence="9">
    <location>
        <begin position="153"/>
        <end position="171"/>
    </location>
</feature>
<evidence type="ECO:0000256" key="6">
    <source>
        <dbReference type="ARBA" id="ARBA00022989"/>
    </source>
</evidence>
<dbReference type="InterPro" id="IPR051088">
    <property type="entry name" value="PTS_Sugar-EIIC/EIIB"/>
</dbReference>
<dbReference type="PIRSF" id="PIRSF006351">
    <property type="entry name" value="PTS_EIIC-Cellobiose"/>
    <property type="match status" value="1"/>
</dbReference>
<comment type="function">
    <text evidence="8">The phosphoenolpyruvate-dependent sugar phosphotransferase system (PTS), a major carbohydrate active -transport system, catalyzes the phosphorylation of incoming sugar substrates concomitant with their translocation across the cell membrane.</text>
</comment>
<keyword evidence="4 8" id="KW-0762">Sugar transport</keyword>
<dbReference type="RefSeq" id="WP_253362124.1">
    <property type="nucleotide sequence ID" value="NZ_JAIULA010000031.1"/>
</dbReference>
<feature type="transmembrane region" description="Helical" evidence="9">
    <location>
        <begin position="402"/>
        <end position="420"/>
    </location>
</feature>
<dbReference type="Proteomes" id="UP001139006">
    <property type="component" value="Unassembled WGS sequence"/>
</dbReference>
<dbReference type="PANTHER" id="PTHR33989:SF4">
    <property type="entry name" value="PTS SYSTEM N,N'-DIACETYLCHITOBIOSE-SPECIFIC EIIC COMPONENT"/>
    <property type="match status" value="1"/>
</dbReference>
<reference evidence="11 12" key="1">
    <citation type="journal article" date="2023" name="Int. J. Syst. Evol. Microbiol.">
        <title>Ligilactobacillus ubinensis sp. nov., a novel species isolated from the wild ferment of a durian fruit (Durio zibethinus).</title>
        <authorList>
            <person name="Heng Y.C."/>
            <person name="Menon N."/>
            <person name="Chen B."/>
            <person name="Loo B.Z.L."/>
            <person name="Wong G.W.J."/>
            <person name="Lim A.C.H."/>
            <person name="Silvaraju S."/>
            <person name="Kittelmann S."/>
        </authorList>
    </citation>
    <scope>NUCLEOTIDE SEQUENCE [LARGE SCALE GENOMIC DNA]</scope>
    <source>
        <strain evidence="11 12">WILCCON 0076</strain>
    </source>
</reference>
<sequence>MSESNTRLTNLIQEKVTPIAVKIGNQKYLAAIRDGMTSIIPLTIIGGFSVLLASPPVPTGLKATNFFYSFLLSWQSWATANSNILTIPYDLTIGLLAPYVLVAITYYLTKRYKMNMITNLISVLYIFFIVASPTTTIKSVEYLPQTDLSAQGMFGAMVIAIVVIEINRFFIKNKLVIKLPSSVPEGVAAPFEVLTPMITSTILFVILNAISIKYTKSYLVGIIYLLFKPFTNVSDTLPVILLLAIIAQTLWFFGIHGDNMIGSIVTPITTLNIALNLKQYQSGHAMTHIFAGSFYTVWGGWIIYPAFLLAMILFAKSARLHSLSKLAPPGTIFNINEPLVFGIPTVLNPYFYIPGTICIIINLTAAYLLTSLGILGKFYIYAPWTTPGIIQVFISSMDWKNIVLWIILFIIDLVVAIPFVRMYDHQLQKEEQVIKN</sequence>
<dbReference type="GO" id="GO:0008982">
    <property type="term" value="F:protein-N(PI)-phosphohistidine-sugar phosphotransferase activity"/>
    <property type="evidence" value="ECO:0007669"/>
    <property type="project" value="UniProtKB-UniRule"/>
</dbReference>
<keyword evidence="6 9" id="KW-1133">Transmembrane helix</keyword>
<name>A0A9X2JMD6_9LACO</name>
<feature type="transmembrane region" description="Helical" evidence="9">
    <location>
        <begin position="289"/>
        <end position="315"/>
    </location>
</feature>
<keyword evidence="2 8" id="KW-0813">Transport</keyword>
<evidence type="ECO:0000313" key="12">
    <source>
        <dbReference type="Proteomes" id="UP001139006"/>
    </source>
</evidence>
<dbReference type="InterPro" id="IPR004501">
    <property type="entry name" value="PTS_EIIC_3"/>
</dbReference>
<evidence type="ECO:0000313" key="11">
    <source>
        <dbReference type="EMBL" id="MCP0887967.1"/>
    </source>
</evidence>
<evidence type="ECO:0000256" key="8">
    <source>
        <dbReference type="PIRNR" id="PIRNR006351"/>
    </source>
</evidence>
<dbReference type="InterPro" id="IPR004796">
    <property type="entry name" value="PTS_IIC_cello"/>
</dbReference>
<evidence type="ECO:0000256" key="3">
    <source>
        <dbReference type="ARBA" id="ARBA00022475"/>
    </source>
</evidence>
<dbReference type="AlphaFoldDB" id="A0A9X2JMD6"/>
<dbReference type="GO" id="GO:0009401">
    <property type="term" value="P:phosphoenolpyruvate-dependent sugar phosphotransferase system"/>
    <property type="evidence" value="ECO:0007669"/>
    <property type="project" value="InterPro"/>
</dbReference>
<protein>
    <recommendedName>
        <fullName evidence="8">Permease IIC component</fullName>
    </recommendedName>
</protein>
<dbReference type="Pfam" id="PF02378">
    <property type="entry name" value="PTS_EIIC"/>
    <property type="match status" value="1"/>
</dbReference>
<accession>A0A9X2JMD6</accession>
<comment type="subcellular location">
    <subcellularLocation>
        <location evidence="1">Cell membrane</location>
        <topology evidence="1">Multi-pass membrane protein</topology>
    </subcellularLocation>
</comment>
<dbReference type="NCBIfam" id="TIGR00410">
    <property type="entry name" value="lacE"/>
    <property type="match status" value="1"/>
</dbReference>
<evidence type="ECO:0000256" key="7">
    <source>
        <dbReference type="ARBA" id="ARBA00023136"/>
    </source>
</evidence>
<dbReference type="PROSITE" id="PS51105">
    <property type="entry name" value="PTS_EIIC_TYPE_3"/>
    <property type="match status" value="1"/>
</dbReference>
<keyword evidence="12" id="KW-1185">Reference proteome</keyword>
<evidence type="ECO:0000256" key="2">
    <source>
        <dbReference type="ARBA" id="ARBA00022448"/>
    </source>
</evidence>
<organism evidence="11 12">
    <name type="scientific">Ligilactobacillus ubinensis</name>
    <dbReference type="NCBI Taxonomy" id="2876789"/>
    <lineage>
        <taxon>Bacteria</taxon>
        <taxon>Bacillati</taxon>
        <taxon>Bacillota</taxon>
        <taxon>Bacilli</taxon>
        <taxon>Lactobacillales</taxon>
        <taxon>Lactobacillaceae</taxon>
        <taxon>Ligilactobacillus</taxon>
    </lineage>
</organism>
<dbReference type="EMBL" id="JAIULA010000031">
    <property type="protein sequence ID" value="MCP0887967.1"/>
    <property type="molecule type" value="Genomic_DNA"/>
</dbReference>
<keyword evidence="5 9" id="KW-0812">Transmembrane</keyword>